<reference evidence="9" key="2">
    <citation type="journal article" date="2021" name="PeerJ">
        <title>Extensive microbial diversity within the chicken gut microbiome revealed by metagenomics and culture.</title>
        <authorList>
            <person name="Gilroy R."/>
            <person name="Ravi A."/>
            <person name="Getino M."/>
            <person name="Pursley I."/>
            <person name="Horton D.L."/>
            <person name="Alikhan N.F."/>
            <person name="Baker D."/>
            <person name="Gharbi K."/>
            <person name="Hall N."/>
            <person name="Watson M."/>
            <person name="Adriaenssens E.M."/>
            <person name="Foster-Nyarko E."/>
            <person name="Jarju S."/>
            <person name="Secka A."/>
            <person name="Antonio M."/>
            <person name="Oren A."/>
            <person name="Chaudhuri R.R."/>
            <person name="La Ragione R."/>
            <person name="Hildebrand F."/>
            <person name="Pallen M.J."/>
        </authorList>
    </citation>
    <scope>NUCLEOTIDE SEQUENCE</scope>
    <source>
        <strain evidence="9">CHK199-13235</strain>
    </source>
</reference>
<keyword evidence="6" id="KW-0326">Glycosidase</keyword>
<evidence type="ECO:0000256" key="7">
    <source>
        <dbReference type="PIRSR" id="PIRSR001092-1"/>
    </source>
</evidence>
<evidence type="ECO:0000256" key="2">
    <source>
        <dbReference type="ARBA" id="ARBA00007951"/>
    </source>
</evidence>
<comment type="similarity">
    <text evidence="2">Belongs to the glycosyl hydrolase 29 family.</text>
</comment>
<feature type="site" description="May be important for catalysis" evidence="7">
    <location>
        <position position="269"/>
    </location>
</feature>
<dbReference type="InterPro" id="IPR016286">
    <property type="entry name" value="FUC_metazoa-typ"/>
</dbReference>
<dbReference type="InterPro" id="IPR000933">
    <property type="entry name" value="Glyco_hydro_29"/>
</dbReference>
<dbReference type="GO" id="GO:0004560">
    <property type="term" value="F:alpha-L-fucosidase activity"/>
    <property type="evidence" value="ECO:0007669"/>
    <property type="project" value="InterPro"/>
</dbReference>
<evidence type="ECO:0000259" key="8">
    <source>
        <dbReference type="Pfam" id="PF01120"/>
    </source>
</evidence>
<dbReference type="GO" id="GO:0005764">
    <property type="term" value="C:lysosome"/>
    <property type="evidence" value="ECO:0007669"/>
    <property type="project" value="TreeGrafter"/>
</dbReference>
<dbReference type="PIRSF" id="PIRSF001092">
    <property type="entry name" value="Alpha-L-fucosidase"/>
    <property type="match status" value="1"/>
</dbReference>
<keyword evidence="4" id="KW-0732">Signal</keyword>
<name>A0A9D1JZH1_9FIRM</name>
<accession>A0A9D1JZH1</accession>
<keyword evidence="5" id="KW-0378">Hydrolase</keyword>
<dbReference type="EC" id="3.2.1.51" evidence="3"/>
<dbReference type="PANTHER" id="PTHR10030:SF37">
    <property type="entry name" value="ALPHA-L-FUCOSIDASE-RELATED"/>
    <property type="match status" value="1"/>
</dbReference>
<dbReference type="GO" id="GO:0016139">
    <property type="term" value="P:glycoside catabolic process"/>
    <property type="evidence" value="ECO:0007669"/>
    <property type="project" value="TreeGrafter"/>
</dbReference>
<dbReference type="SMART" id="SM00812">
    <property type="entry name" value="Alpha_L_fucos"/>
    <property type="match status" value="1"/>
</dbReference>
<dbReference type="PANTHER" id="PTHR10030">
    <property type="entry name" value="ALPHA-L-FUCOSIDASE"/>
    <property type="match status" value="1"/>
</dbReference>
<dbReference type="InterPro" id="IPR057739">
    <property type="entry name" value="Glyco_hydro_29_N"/>
</dbReference>
<comment type="function">
    <text evidence="1">Alpha-L-fucosidase is responsible for hydrolyzing the alpha-1,6-linked fucose joined to the reducing-end N-acetylglucosamine of the carbohydrate moieties of glycoproteins.</text>
</comment>
<evidence type="ECO:0000256" key="3">
    <source>
        <dbReference type="ARBA" id="ARBA00012662"/>
    </source>
</evidence>
<evidence type="ECO:0000313" key="10">
    <source>
        <dbReference type="Proteomes" id="UP000824002"/>
    </source>
</evidence>
<dbReference type="Gene3D" id="3.20.20.80">
    <property type="entry name" value="Glycosidases"/>
    <property type="match status" value="1"/>
</dbReference>
<protein>
    <recommendedName>
        <fullName evidence="3">alpha-L-fucosidase</fullName>
        <ecNumber evidence="3">3.2.1.51</ecNumber>
    </recommendedName>
</protein>
<dbReference type="InterPro" id="IPR017853">
    <property type="entry name" value="GH"/>
</dbReference>
<evidence type="ECO:0000256" key="4">
    <source>
        <dbReference type="ARBA" id="ARBA00022729"/>
    </source>
</evidence>
<dbReference type="Gene3D" id="2.60.40.1180">
    <property type="entry name" value="Golgi alpha-mannosidase II"/>
    <property type="match status" value="1"/>
</dbReference>
<dbReference type="Proteomes" id="UP000824002">
    <property type="component" value="Unassembled WGS sequence"/>
</dbReference>
<organism evidence="9 10">
    <name type="scientific">Candidatus Merdivicinus excrementipullorum</name>
    <dbReference type="NCBI Taxonomy" id="2840867"/>
    <lineage>
        <taxon>Bacteria</taxon>
        <taxon>Bacillati</taxon>
        <taxon>Bacillota</taxon>
        <taxon>Clostridia</taxon>
        <taxon>Eubacteriales</taxon>
        <taxon>Oscillospiraceae</taxon>
        <taxon>Oscillospiraceae incertae sedis</taxon>
        <taxon>Candidatus Merdivicinus</taxon>
    </lineage>
</organism>
<evidence type="ECO:0000256" key="1">
    <source>
        <dbReference type="ARBA" id="ARBA00004071"/>
    </source>
</evidence>
<dbReference type="Pfam" id="PF01120">
    <property type="entry name" value="Alpha_L_fucos"/>
    <property type="match status" value="1"/>
</dbReference>
<reference evidence="9" key="1">
    <citation type="submission" date="2020-10" db="EMBL/GenBank/DDBJ databases">
        <authorList>
            <person name="Gilroy R."/>
        </authorList>
    </citation>
    <scope>NUCLEOTIDE SEQUENCE</scope>
    <source>
        <strain evidence="9">CHK199-13235</strain>
    </source>
</reference>
<dbReference type="AlphaFoldDB" id="A0A9D1JZH1"/>
<evidence type="ECO:0000313" key="9">
    <source>
        <dbReference type="EMBL" id="HIS75727.1"/>
    </source>
</evidence>
<dbReference type="SUPFAM" id="SSF51445">
    <property type="entry name" value="(Trans)glycosidases"/>
    <property type="match status" value="1"/>
</dbReference>
<evidence type="ECO:0000256" key="6">
    <source>
        <dbReference type="ARBA" id="ARBA00023295"/>
    </source>
</evidence>
<gene>
    <name evidence="9" type="ORF">IAB51_02855</name>
</gene>
<evidence type="ECO:0000256" key="5">
    <source>
        <dbReference type="ARBA" id="ARBA00022801"/>
    </source>
</evidence>
<dbReference type="GO" id="GO:0006004">
    <property type="term" value="P:fucose metabolic process"/>
    <property type="evidence" value="ECO:0007669"/>
    <property type="project" value="InterPro"/>
</dbReference>
<proteinExistence type="inferred from homology"/>
<sequence>MANPIIEARTERTKWFLESRFGMFIHWGLYAIPARGEWVRNAERIPTEDYQVYFDEFNPIYYNPKEWAKLAKEAGMKYAVLTAKHHDGFCLFDSKLTDYKSTNTQCGRDLVREFLDAFRAEGIKVGLYYSLLDWHHPDYPHFSDTIHPMRENPAYPDEGRDFSKYIEYFHGQVKELLTNYGKLDIMWFDFSYGDMCGEKWEATKLMEMIRSIQPWLIVDNRLEAAGESYGSIITDNPTVYSGDFASPEQMIPPEGMTDIHGNSIPWESCITLNDHWGYCAADHHYKSPRMVVRNLVECVSKNGNMLLNVGPNAKGEIPVESVEILKEVGKWMKENSDSIYGCGISDMPKPDWGRYTQKGNKLYAHIFDECINAVTLDISADKIEKARLLMDGSEIQVTVPWNAVAFPNKSFFTFGGQSFPLPDELDTVVEITLKD</sequence>
<dbReference type="EMBL" id="DVJP01000023">
    <property type="protein sequence ID" value="HIS75727.1"/>
    <property type="molecule type" value="Genomic_DNA"/>
</dbReference>
<dbReference type="InterPro" id="IPR013780">
    <property type="entry name" value="Glyco_hydro_b"/>
</dbReference>
<feature type="domain" description="Glycoside hydrolase family 29 N-terminal" evidence="8">
    <location>
        <begin position="11"/>
        <end position="336"/>
    </location>
</feature>
<dbReference type="PRINTS" id="PR00741">
    <property type="entry name" value="GLHYDRLASE29"/>
</dbReference>
<comment type="caution">
    <text evidence="9">The sequence shown here is derived from an EMBL/GenBank/DDBJ whole genome shotgun (WGS) entry which is preliminary data.</text>
</comment>